<protein>
    <recommendedName>
        <fullName evidence="4">F-box domain-containing protein</fullName>
    </recommendedName>
</protein>
<evidence type="ECO:0000256" key="1">
    <source>
        <dbReference type="SAM" id="MobiDB-lite"/>
    </source>
</evidence>
<proteinExistence type="predicted"/>
<accession>A0A4R0RAX1</accession>
<name>A0A4R0RAX1_9APHY</name>
<gene>
    <name evidence="2" type="ORF">EIP91_003283</name>
</gene>
<feature type="region of interest" description="Disordered" evidence="1">
    <location>
        <begin position="87"/>
        <end position="107"/>
    </location>
</feature>
<keyword evidence="3" id="KW-1185">Reference proteome</keyword>
<dbReference type="AlphaFoldDB" id="A0A4R0RAX1"/>
<comment type="caution">
    <text evidence="2">The sequence shown here is derived from an EMBL/GenBank/DDBJ whole genome shotgun (WGS) entry which is preliminary data.</text>
</comment>
<dbReference type="Proteomes" id="UP000292702">
    <property type="component" value="Unassembled WGS sequence"/>
</dbReference>
<sequence length="430" mass="48039">MIPQLQATLLTLPFEILVKILSHACTDDGATGRVLTRVCKPVRALCLSTSVDIQSVGVDGVRKMDGFLEVLKGREEGTRRVKALRLEEPEEDEWEEHEEEEEEGIPAQDPRVQVTSILRTISSSHLLILSLTYPYVYGQPPDTPSYPLLPLPLPLSASAPASKADVVFPNLCDLTLHGPFERDSFEHAYTDYAPRLRRFALSGYAYLPPTFGELLHTWFPALEELWLEVTHGGYGYASEEGERGEETVLGMAERFCGVDDQAGAQSSSEGVHLRLMTLVYQPTNSFAKGTGRLLQAYAAHLEAYVRLAERVSAEAEAEAEVEIHRFPSYKPGMKDSWHHVDPRGARAWLVEAFGRFFARREEGEEKEDVLAARSTGFEEGGPGSGRKKRLVVYPGPVVALRGELPEVHRAMERDRRRLWLERRDGVLGSS</sequence>
<feature type="compositionally biased region" description="Acidic residues" evidence="1">
    <location>
        <begin position="88"/>
        <end position="104"/>
    </location>
</feature>
<organism evidence="2 3">
    <name type="scientific">Steccherinum ochraceum</name>
    <dbReference type="NCBI Taxonomy" id="92696"/>
    <lineage>
        <taxon>Eukaryota</taxon>
        <taxon>Fungi</taxon>
        <taxon>Dikarya</taxon>
        <taxon>Basidiomycota</taxon>
        <taxon>Agaricomycotina</taxon>
        <taxon>Agaricomycetes</taxon>
        <taxon>Polyporales</taxon>
        <taxon>Steccherinaceae</taxon>
        <taxon>Steccherinum</taxon>
    </lineage>
</organism>
<evidence type="ECO:0000313" key="2">
    <source>
        <dbReference type="EMBL" id="TCD65081.1"/>
    </source>
</evidence>
<dbReference type="EMBL" id="RWJN01000200">
    <property type="protein sequence ID" value="TCD65081.1"/>
    <property type="molecule type" value="Genomic_DNA"/>
</dbReference>
<evidence type="ECO:0000313" key="3">
    <source>
        <dbReference type="Proteomes" id="UP000292702"/>
    </source>
</evidence>
<evidence type="ECO:0008006" key="4">
    <source>
        <dbReference type="Google" id="ProtNLM"/>
    </source>
</evidence>
<reference evidence="2 3" key="1">
    <citation type="submission" date="2018-11" db="EMBL/GenBank/DDBJ databases">
        <title>Genome assembly of Steccherinum ochraceum LE-BIN_3174, the white-rot fungus of the Steccherinaceae family (The Residual Polyporoid clade, Polyporales, Basidiomycota).</title>
        <authorList>
            <person name="Fedorova T.V."/>
            <person name="Glazunova O.A."/>
            <person name="Landesman E.O."/>
            <person name="Moiseenko K.V."/>
            <person name="Psurtseva N.V."/>
            <person name="Savinova O.S."/>
            <person name="Shakhova N.V."/>
            <person name="Tyazhelova T.V."/>
            <person name="Vasina D.V."/>
        </authorList>
    </citation>
    <scope>NUCLEOTIDE SEQUENCE [LARGE SCALE GENOMIC DNA]</scope>
    <source>
        <strain evidence="2 3">LE-BIN_3174</strain>
    </source>
</reference>